<feature type="compositionally biased region" description="Basic and acidic residues" evidence="1">
    <location>
        <begin position="632"/>
        <end position="645"/>
    </location>
</feature>
<feature type="compositionally biased region" description="Polar residues" evidence="1">
    <location>
        <begin position="219"/>
        <end position="234"/>
    </location>
</feature>
<evidence type="ECO:0000256" key="1">
    <source>
        <dbReference type="SAM" id="MobiDB-lite"/>
    </source>
</evidence>
<dbReference type="GO" id="GO:0005634">
    <property type="term" value="C:nucleus"/>
    <property type="evidence" value="ECO:0007669"/>
    <property type="project" value="TreeGrafter"/>
</dbReference>
<feature type="region of interest" description="Disordered" evidence="1">
    <location>
        <begin position="621"/>
        <end position="645"/>
    </location>
</feature>
<feature type="compositionally biased region" description="Gly residues" evidence="1">
    <location>
        <begin position="564"/>
        <end position="577"/>
    </location>
</feature>
<keyword evidence="4" id="KW-1185">Reference proteome</keyword>
<dbReference type="Proteomes" id="UP001303647">
    <property type="component" value="Unassembled WGS sequence"/>
</dbReference>
<reference evidence="3" key="2">
    <citation type="submission" date="2023-05" db="EMBL/GenBank/DDBJ databases">
        <authorList>
            <consortium name="Lawrence Berkeley National Laboratory"/>
            <person name="Steindorff A."/>
            <person name="Hensen N."/>
            <person name="Bonometti L."/>
            <person name="Westerberg I."/>
            <person name="Brannstrom I.O."/>
            <person name="Guillou S."/>
            <person name="Cros-Aarteil S."/>
            <person name="Calhoun S."/>
            <person name="Haridas S."/>
            <person name="Kuo A."/>
            <person name="Mondo S."/>
            <person name="Pangilinan J."/>
            <person name="Riley R."/>
            <person name="Labutti K."/>
            <person name="Andreopoulos B."/>
            <person name="Lipzen A."/>
            <person name="Chen C."/>
            <person name="Yanf M."/>
            <person name="Daum C."/>
            <person name="Ng V."/>
            <person name="Clum A."/>
            <person name="Ohm R."/>
            <person name="Martin F."/>
            <person name="Silar P."/>
            <person name="Natvig D."/>
            <person name="Lalanne C."/>
            <person name="Gautier V."/>
            <person name="Ament-Velasquez S.L."/>
            <person name="Kruys A."/>
            <person name="Hutchinson M.I."/>
            <person name="Powell A.J."/>
            <person name="Barry K."/>
            <person name="Miller A.N."/>
            <person name="Grigoriev I.V."/>
            <person name="Debuchy R."/>
            <person name="Gladieux P."/>
            <person name="Thoren M.H."/>
            <person name="Johannesson H."/>
        </authorList>
    </citation>
    <scope>NUCLEOTIDE SEQUENCE</scope>
    <source>
        <strain evidence="3">CBS 359.72</strain>
    </source>
</reference>
<accession>A0AAN7HF09</accession>
<organism evidence="3 4">
    <name type="scientific">Corynascus novoguineensis</name>
    <dbReference type="NCBI Taxonomy" id="1126955"/>
    <lineage>
        <taxon>Eukaryota</taxon>
        <taxon>Fungi</taxon>
        <taxon>Dikarya</taxon>
        <taxon>Ascomycota</taxon>
        <taxon>Pezizomycotina</taxon>
        <taxon>Sordariomycetes</taxon>
        <taxon>Sordariomycetidae</taxon>
        <taxon>Sordariales</taxon>
        <taxon>Chaetomiaceae</taxon>
        <taxon>Corynascus</taxon>
    </lineage>
</organism>
<feature type="compositionally biased region" description="Basic and acidic residues" evidence="1">
    <location>
        <begin position="38"/>
        <end position="52"/>
    </location>
</feature>
<dbReference type="InterPro" id="IPR036910">
    <property type="entry name" value="HMG_box_dom_sf"/>
</dbReference>
<feature type="compositionally biased region" description="Acidic residues" evidence="1">
    <location>
        <begin position="155"/>
        <end position="170"/>
    </location>
</feature>
<dbReference type="Pfam" id="PF17283">
    <property type="entry name" value="Zn_ribbon_SprT"/>
    <property type="match status" value="1"/>
</dbReference>
<dbReference type="CDD" id="cd00084">
    <property type="entry name" value="HMG-box_SF"/>
    <property type="match status" value="1"/>
</dbReference>
<dbReference type="AlphaFoldDB" id="A0AAN7HF09"/>
<dbReference type="SMART" id="SM00731">
    <property type="entry name" value="SprT"/>
    <property type="match status" value="1"/>
</dbReference>
<feature type="region of interest" description="Disordered" evidence="1">
    <location>
        <begin position="559"/>
        <end position="580"/>
    </location>
</feature>
<comment type="caution">
    <text evidence="3">The sequence shown here is derived from an EMBL/GenBank/DDBJ whole genome shotgun (WGS) entry which is preliminary data.</text>
</comment>
<evidence type="ECO:0000259" key="2">
    <source>
        <dbReference type="SMART" id="SM00731"/>
    </source>
</evidence>
<reference evidence="3" key="1">
    <citation type="journal article" date="2023" name="Mol. Phylogenet. Evol.">
        <title>Genome-scale phylogeny and comparative genomics of the fungal order Sordariales.</title>
        <authorList>
            <person name="Hensen N."/>
            <person name="Bonometti L."/>
            <person name="Westerberg I."/>
            <person name="Brannstrom I.O."/>
            <person name="Guillou S."/>
            <person name="Cros-Aarteil S."/>
            <person name="Calhoun S."/>
            <person name="Haridas S."/>
            <person name="Kuo A."/>
            <person name="Mondo S."/>
            <person name="Pangilinan J."/>
            <person name="Riley R."/>
            <person name="LaButti K."/>
            <person name="Andreopoulos B."/>
            <person name="Lipzen A."/>
            <person name="Chen C."/>
            <person name="Yan M."/>
            <person name="Daum C."/>
            <person name="Ng V."/>
            <person name="Clum A."/>
            <person name="Steindorff A."/>
            <person name="Ohm R.A."/>
            <person name="Martin F."/>
            <person name="Silar P."/>
            <person name="Natvig D.O."/>
            <person name="Lalanne C."/>
            <person name="Gautier V."/>
            <person name="Ament-Velasquez S.L."/>
            <person name="Kruys A."/>
            <person name="Hutchinson M.I."/>
            <person name="Powell A.J."/>
            <person name="Barry K."/>
            <person name="Miller A.N."/>
            <person name="Grigoriev I.V."/>
            <person name="Debuchy R."/>
            <person name="Gladieux P."/>
            <person name="Hiltunen Thoren M."/>
            <person name="Johannesson H."/>
        </authorList>
    </citation>
    <scope>NUCLEOTIDE SEQUENCE</scope>
    <source>
        <strain evidence="3">CBS 359.72</strain>
    </source>
</reference>
<dbReference type="SUPFAM" id="SSF47095">
    <property type="entry name" value="HMG-box"/>
    <property type="match status" value="1"/>
</dbReference>
<feature type="region of interest" description="Disordered" evidence="1">
    <location>
        <begin position="154"/>
        <end position="246"/>
    </location>
</feature>
<dbReference type="PANTHER" id="PTHR23099:SF0">
    <property type="entry name" value="GERM CELL NUCLEAR ACIDIC PROTEIN"/>
    <property type="match status" value="1"/>
</dbReference>
<dbReference type="InterPro" id="IPR035240">
    <property type="entry name" value="SprT_Zn_ribbon"/>
</dbReference>
<dbReference type="PANTHER" id="PTHR23099">
    <property type="entry name" value="TRANSCRIPTIONAL REGULATOR"/>
    <property type="match status" value="1"/>
</dbReference>
<sequence>MARVARPRTIWSDDDDAEFPDINALVARRKVQPQNNEPKARRILKETPRAKEPATTAKTVRRRKLAPLTDNLLMRAWTPDSAEADSENDGTSLEKDFFAPRRTRVELRTRNTKPTVVMPPSPSNDEEEYVSAQEEITIIEDVSMFDDTFHSCNSDDSEFLVDGDTEEENESVPAGSPPRRPRARPSFQGKDKKRPTGPVKNRLASQLSEFEGIEEENRQLATKRQASTQRGSTLKQKKGANAVGITKEGNKDLIDSMSKLLLDEKEGETEKAIMSTASDRETTPPNTPPRPRPGLMSPKKLPRIPITPHRPSSDLFWSQEFIDDWNDEHSPRKQLFPDAIAARQNSPTKASPEKKSKKTAGSKKLSEREAKKVFETTKRELAEQFLQELDAVITNSKLAELAASTGGIKTIWTNKLNTTAGRANWKRETIRTRQPDGTTVTRHKHHASIELAEKVIDDADRLRNVLAHEFCHLANFMVSGITTNPHGREFKAWAAQCSRAFADRGVQVTTKHSYDIDFKYVWACAECNTEFKRHSRSIDPARHRCGCCRGELRQIKPVPRGAGKKAGGGTGDGGEANNGGKVVSEYQAFMKEQMRLVKEENPKSPQKEIMKIVASRWAAKKETASATTPGEQVKEVEKGLEELAV</sequence>
<dbReference type="Pfam" id="PF10263">
    <property type="entry name" value="SprT-like"/>
    <property type="match status" value="1"/>
</dbReference>
<protein>
    <submittedName>
        <fullName evidence="3">SprT-like family-domain-containing protein</fullName>
    </submittedName>
</protein>
<gene>
    <name evidence="3" type="ORF">C7999DRAFT_32425</name>
</gene>
<proteinExistence type="predicted"/>
<dbReference type="InterPro" id="IPR006640">
    <property type="entry name" value="SprT-like_domain"/>
</dbReference>
<dbReference type="GO" id="GO:0006950">
    <property type="term" value="P:response to stress"/>
    <property type="evidence" value="ECO:0007669"/>
    <property type="project" value="UniProtKB-ARBA"/>
</dbReference>
<feature type="region of interest" description="Disordered" evidence="1">
    <location>
        <begin position="343"/>
        <end position="371"/>
    </location>
</feature>
<feature type="domain" description="SprT-like" evidence="2">
    <location>
        <begin position="387"/>
        <end position="555"/>
    </location>
</feature>
<feature type="region of interest" description="Disordered" evidence="1">
    <location>
        <begin position="30"/>
        <end position="58"/>
    </location>
</feature>
<name>A0AAN7HF09_9PEZI</name>
<dbReference type="Gene3D" id="1.10.30.10">
    <property type="entry name" value="High mobility group box domain"/>
    <property type="match status" value="1"/>
</dbReference>
<evidence type="ECO:0000313" key="4">
    <source>
        <dbReference type="Proteomes" id="UP001303647"/>
    </source>
</evidence>
<dbReference type="EMBL" id="MU857659">
    <property type="protein sequence ID" value="KAK4247156.1"/>
    <property type="molecule type" value="Genomic_DNA"/>
</dbReference>
<evidence type="ECO:0000313" key="3">
    <source>
        <dbReference type="EMBL" id="KAK4247156.1"/>
    </source>
</evidence>
<feature type="region of interest" description="Disordered" evidence="1">
    <location>
        <begin position="265"/>
        <end position="313"/>
    </location>
</feature>